<dbReference type="Pfam" id="PF00431">
    <property type="entry name" value="CUB"/>
    <property type="match status" value="1"/>
</dbReference>
<sequence length="253" mass="28511">MSLYLMPTINQQSMQVANMMSLSNETSRTVKLLQYAHGQDKVALIQQISNLTMLIEKLQRERSEDRARTRTELSLLQAKIVDLEKSSGPQWAEQTVGCGGVLIANSGLISYKFRQLYMNDERCVWTVRVNTRSKINLQLLEDGFQNQSNSDFLTVTEFGEADDQHPVTLLTSTRLEHGSKALHTFQGPVIFITFYSDSSIPGTGFTLRFDGVGNITDSFNINAIRHINLHQTFPTGKFTYPSEENGPHISQMS</sequence>
<keyword evidence="1" id="KW-0677">Repeat</keyword>
<dbReference type="AlphaFoldDB" id="A0A1D2M4E3"/>
<dbReference type="OrthoDB" id="8248739at2759"/>
<proteinExistence type="predicted"/>
<evidence type="ECO:0000256" key="1">
    <source>
        <dbReference type="ARBA" id="ARBA00022737"/>
    </source>
</evidence>
<organism evidence="6 7">
    <name type="scientific">Orchesella cincta</name>
    <name type="common">Springtail</name>
    <name type="synonym">Podura cincta</name>
    <dbReference type="NCBI Taxonomy" id="48709"/>
    <lineage>
        <taxon>Eukaryota</taxon>
        <taxon>Metazoa</taxon>
        <taxon>Ecdysozoa</taxon>
        <taxon>Arthropoda</taxon>
        <taxon>Hexapoda</taxon>
        <taxon>Collembola</taxon>
        <taxon>Entomobryomorpha</taxon>
        <taxon>Entomobryoidea</taxon>
        <taxon>Orchesellidae</taxon>
        <taxon>Orchesellinae</taxon>
        <taxon>Orchesella</taxon>
    </lineage>
</organism>
<dbReference type="Proteomes" id="UP000094527">
    <property type="component" value="Unassembled WGS sequence"/>
</dbReference>
<keyword evidence="4" id="KW-0175">Coiled coil</keyword>
<dbReference type="SUPFAM" id="SSF49854">
    <property type="entry name" value="Spermadhesin, CUB domain"/>
    <property type="match status" value="1"/>
</dbReference>
<dbReference type="InterPro" id="IPR000859">
    <property type="entry name" value="CUB_dom"/>
</dbReference>
<name>A0A1D2M4E3_ORCCI</name>
<keyword evidence="2" id="KW-1015">Disulfide bond</keyword>
<evidence type="ECO:0000313" key="7">
    <source>
        <dbReference type="Proteomes" id="UP000094527"/>
    </source>
</evidence>
<dbReference type="InterPro" id="IPR035914">
    <property type="entry name" value="Sperma_CUB_dom_sf"/>
</dbReference>
<comment type="caution">
    <text evidence="6">The sequence shown here is derived from an EMBL/GenBank/DDBJ whole genome shotgun (WGS) entry which is preliminary data.</text>
</comment>
<keyword evidence="7" id="KW-1185">Reference proteome</keyword>
<dbReference type="SMART" id="SM00042">
    <property type="entry name" value="CUB"/>
    <property type="match status" value="1"/>
</dbReference>
<dbReference type="PANTHER" id="PTHR24251">
    <property type="entry name" value="OVOCHYMASE-RELATED"/>
    <property type="match status" value="1"/>
</dbReference>
<reference evidence="6 7" key="1">
    <citation type="journal article" date="2016" name="Genome Biol. Evol.">
        <title>Gene Family Evolution Reflects Adaptation to Soil Environmental Stressors in the Genome of the Collembolan Orchesella cincta.</title>
        <authorList>
            <person name="Faddeeva-Vakhrusheva A."/>
            <person name="Derks M.F."/>
            <person name="Anvar S.Y."/>
            <person name="Agamennone V."/>
            <person name="Suring W."/>
            <person name="Smit S."/>
            <person name="van Straalen N.M."/>
            <person name="Roelofs D."/>
        </authorList>
    </citation>
    <scope>NUCLEOTIDE SEQUENCE [LARGE SCALE GENOMIC DNA]</scope>
    <source>
        <tissue evidence="6">Mixed pool</tissue>
    </source>
</reference>
<dbReference type="Gene3D" id="2.60.120.290">
    <property type="entry name" value="Spermadhesin, CUB domain"/>
    <property type="match status" value="1"/>
</dbReference>
<feature type="coiled-coil region" evidence="4">
    <location>
        <begin position="41"/>
        <end position="86"/>
    </location>
</feature>
<dbReference type="CDD" id="cd00041">
    <property type="entry name" value="CUB"/>
    <property type="match status" value="1"/>
</dbReference>
<evidence type="ECO:0000256" key="3">
    <source>
        <dbReference type="PROSITE-ProRule" id="PRU00059"/>
    </source>
</evidence>
<evidence type="ECO:0000313" key="6">
    <source>
        <dbReference type="EMBL" id="ODM87847.1"/>
    </source>
</evidence>
<evidence type="ECO:0000256" key="4">
    <source>
        <dbReference type="SAM" id="Coils"/>
    </source>
</evidence>
<evidence type="ECO:0000256" key="2">
    <source>
        <dbReference type="ARBA" id="ARBA00023157"/>
    </source>
</evidence>
<feature type="domain" description="CUB" evidence="5">
    <location>
        <begin position="98"/>
        <end position="212"/>
    </location>
</feature>
<dbReference type="EMBL" id="LJIJ01004554">
    <property type="protein sequence ID" value="ODM87847.1"/>
    <property type="molecule type" value="Genomic_DNA"/>
</dbReference>
<dbReference type="PROSITE" id="PS01180">
    <property type="entry name" value="CUB"/>
    <property type="match status" value="1"/>
</dbReference>
<accession>A0A1D2M4E3</accession>
<comment type="caution">
    <text evidence="3">Lacks conserved residue(s) required for the propagation of feature annotation.</text>
</comment>
<gene>
    <name evidence="6" type="ORF">Ocin01_18835</name>
</gene>
<dbReference type="PANTHER" id="PTHR24251:SF30">
    <property type="entry name" value="MEMBRANE FRIZZLED-RELATED PROTEIN"/>
    <property type="match status" value="1"/>
</dbReference>
<evidence type="ECO:0000259" key="5">
    <source>
        <dbReference type="PROSITE" id="PS01180"/>
    </source>
</evidence>
<protein>
    <submittedName>
        <fullName evidence="6">CUB and sushi domain-containing protein 1</fullName>
    </submittedName>
</protein>